<evidence type="ECO:0000259" key="6">
    <source>
        <dbReference type="Pfam" id="PF01782"/>
    </source>
</evidence>
<evidence type="ECO:0000313" key="10">
    <source>
        <dbReference type="Proteomes" id="UP000077280"/>
    </source>
</evidence>
<accession>A0AAP5WAL6</accession>
<name>A0AAP5WAL6_9LACO</name>
<dbReference type="Gene3D" id="2.40.30.60">
    <property type="entry name" value="RimM"/>
    <property type="match status" value="1"/>
</dbReference>
<dbReference type="GO" id="GO:0005840">
    <property type="term" value="C:ribosome"/>
    <property type="evidence" value="ECO:0007669"/>
    <property type="project" value="InterPro"/>
</dbReference>
<dbReference type="GO" id="GO:0005737">
    <property type="term" value="C:cytoplasm"/>
    <property type="evidence" value="ECO:0007669"/>
    <property type="project" value="UniProtKB-SubCell"/>
</dbReference>
<comment type="domain">
    <text evidence="5">The PRC barrel domain binds ribosomal protein uS19.</text>
</comment>
<keyword evidence="2 5" id="KW-0690">Ribosome biogenesis</keyword>
<evidence type="ECO:0000313" key="8">
    <source>
        <dbReference type="EMBL" id="MDV7693293.1"/>
    </source>
</evidence>
<dbReference type="PANTHER" id="PTHR33692:SF1">
    <property type="entry name" value="RIBOSOME MATURATION FACTOR RIMM"/>
    <property type="match status" value="1"/>
</dbReference>
<dbReference type="Gene3D" id="2.30.30.240">
    <property type="entry name" value="PRC-barrel domain"/>
    <property type="match status" value="1"/>
</dbReference>
<keyword evidence="4 5" id="KW-0143">Chaperone</keyword>
<proteinExistence type="inferred from homology"/>
<sequence>MQYYKVGTIVNTHGIQGEVKVLPITDFPEERFKAGKQLFLFSPKDDVVPVQTLKIKKSRQQKQVYLLQFDGFDSINDVEKYKRFDLKVSEDDRKKLGSDEFYYDDIIGLKVYDENDHLLGTVSEILSPGANDVWVVKRVDKDDLLLPYIHQVIKKVDLDNQRVTVELLEGLDS</sequence>
<evidence type="ECO:0000256" key="2">
    <source>
        <dbReference type="ARBA" id="ARBA00022517"/>
    </source>
</evidence>
<dbReference type="InterPro" id="IPR036976">
    <property type="entry name" value="RimM_N_sf"/>
</dbReference>
<evidence type="ECO:0000256" key="5">
    <source>
        <dbReference type="HAMAP-Rule" id="MF_00014"/>
    </source>
</evidence>
<reference evidence="8" key="2">
    <citation type="submission" date="2019-10" db="EMBL/GenBank/DDBJ databases">
        <title>Malate fermentation in French cider.</title>
        <authorList>
            <person name="Cousin F.J."/>
            <person name="Medina Fernandez S."/>
            <person name="Misery B."/>
            <person name="Laplace J.-M."/>
            <person name="Cretenet M."/>
        </authorList>
    </citation>
    <scope>NUCLEOTIDE SEQUENCE</scope>
    <source>
        <strain evidence="8">UCMA15901</strain>
    </source>
</reference>
<dbReference type="GO" id="GO:0006364">
    <property type="term" value="P:rRNA processing"/>
    <property type="evidence" value="ECO:0007669"/>
    <property type="project" value="UniProtKB-UniRule"/>
</dbReference>
<dbReference type="SUPFAM" id="SSF50346">
    <property type="entry name" value="PRC-barrel domain"/>
    <property type="match status" value="1"/>
</dbReference>
<reference evidence="9 10" key="1">
    <citation type="submission" date="2016-05" db="EMBL/GenBank/DDBJ databases">
        <title>Draft genome sequence of Pediococcus parvulus 2.6, a probiotic beta-glucan producer strain.</title>
        <authorList>
            <person name="Mohedano M.L."/>
            <person name="Perez-Ramos A."/>
            <person name="Duenas M.T."/>
            <person name="Lamontanara A."/>
            <person name="Orru L."/>
            <person name="Spano G."/>
            <person name="Capozzi V."/>
            <person name="Lopez P."/>
        </authorList>
    </citation>
    <scope>NUCLEOTIDE SEQUENCE [LARGE SCALE GENOMIC DNA]</scope>
    <source>
        <strain evidence="9 10">2.6</strain>
    </source>
</reference>
<dbReference type="InterPro" id="IPR002676">
    <property type="entry name" value="RimM_N"/>
</dbReference>
<dbReference type="Proteomes" id="UP001275867">
    <property type="component" value="Unassembled WGS sequence"/>
</dbReference>
<dbReference type="NCBIfam" id="TIGR02273">
    <property type="entry name" value="16S_RimM"/>
    <property type="match status" value="1"/>
</dbReference>
<evidence type="ECO:0000259" key="7">
    <source>
        <dbReference type="Pfam" id="PF24986"/>
    </source>
</evidence>
<dbReference type="HAMAP" id="MF_00014">
    <property type="entry name" value="Ribosome_mat_RimM"/>
    <property type="match status" value="1"/>
</dbReference>
<keyword evidence="1 5" id="KW-0963">Cytoplasm</keyword>
<comment type="function">
    <text evidence="5">An accessory protein needed during the final step in the assembly of 30S ribosomal subunit, possibly for assembly of the head region. Essential for efficient processing of 16S rRNA. May be needed both before and after RbfA during the maturation of 16S rRNA. It has affinity for free ribosomal 30S subunits but not for 70S ribosomes.</text>
</comment>
<dbReference type="InterPro" id="IPR011033">
    <property type="entry name" value="PRC_barrel-like_sf"/>
</dbReference>
<dbReference type="Proteomes" id="UP000077280">
    <property type="component" value="Unassembled WGS sequence"/>
</dbReference>
<dbReference type="EMBL" id="WERX01000001">
    <property type="protein sequence ID" value="MDV7693293.1"/>
    <property type="molecule type" value="Genomic_DNA"/>
</dbReference>
<dbReference type="PANTHER" id="PTHR33692">
    <property type="entry name" value="RIBOSOME MATURATION FACTOR RIMM"/>
    <property type="match status" value="1"/>
</dbReference>
<dbReference type="InterPro" id="IPR009000">
    <property type="entry name" value="Transl_B-barrel_sf"/>
</dbReference>
<comment type="subcellular location">
    <subcellularLocation>
        <location evidence="5">Cytoplasm</location>
    </subcellularLocation>
</comment>
<dbReference type="AlphaFoldDB" id="A0AAP5WAL6"/>
<evidence type="ECO:0000256" key="1">
    <source>
        <dbReference type="ARBA" id="ARBA00022490"/>
    </source>
</evidence>
<comment type="similarity">
    <text evidence="5">Belongs to the RimM family.</text>
</comment>
<evidence type="ECO:0000313" key="9">
    <source>
        <dbReference type="EMBL" id="OAD63639.1"/>
    </source>
</evidence>
<evidence type="ECO:0000256" key="3">
    <source>
        <dbReference type="ARBA" id="ARBA00022552"/>
    </source>
</evidence>
<dbReference type="InterPro" id="IPR056792">
    <property type="entry name" value="PRC_RimM"/>
</dbReference>
<feature type="domain" description="RimM N-terminal" evidence="6">
    <location>
        <begin position="6"/>
        <end position="92"/>
    </location>
</feature>
<organism evidence="8 11">
    <name type="scientific">Pediococcus parvulus</name>
    <dbReference type="NCBI Taxonomy" id="54062"/>
    <lineage>
        <taxon>Bacteria</taxon>
        <taxon>Bacillati</taxon>
        <taxon>Bacillota</taxon>
        <taxon>Bacilli</taxon>
        <taxon>Lactobacillales</taxon>
        <taxon>Lactobacillaceae</taxon>
        <taxon>Pediococcus</taxon>
    </lineage>
</organism>
<feature type="domain" description="Ribosome maturation factor RimM PRC barrel" evidence="7">
    <location>
        <begin position="104"/>
        <end position="171"/>
    </location>
</feature>
<comment type="caution">
    <text evidence="8">The sequence shown here is derived from an EMBL/GenBank/DDBJ whole genome shotgun (WGS) entry which is preliminary data.</text>
</comment>
<protein>
    <recommendedName>
        <fullName evidence="5">Ribosome maturation factor RimM</fullName>
    </recommendedName>
</protein>
<dbReference type="EMBL" id="LXND01000061">
    <property type="protein sequence ID" value="OAD63639.1"/>
    <property type="molecule type" value="Genomic_DNA"/>
</dbReference>
<dbReference type="Pfam" id="PF01782">
    <property type="entry name" value="RimM"/>
    <property type="match status" value="1"/>
</dbReference>
<dbReference type="InterPro" id="IPR011961">
    <property type="entry name" value="RimM"/>
</dbReference>
<dbReference type="GO" id="GO:0042274">
    <property type="term" value="P:ribosomal small subunit biogenesis"/>
    <property type="evidence" value="ECO:0007669"/>
    <property type="project" value="UniProtKB-UniRule"/>
</dbReference>
<keyword evidence="10" id="KW-1185">Reference proteome</keyword>
<evidence type="ECO:0000313" key="11">
    <source>
        <dbReference type="Proteomes" id="UP001275867"/>
    </source>
</evidence>
<dbReference type="GO" id="GO:0043022">
    <property type="term" value="F:ribosome binding"/>
    <property type="evidence" value="ECO:0007669"/>
    <property type="project" value="InterPro"/>
</dbReference>
<dbReference type="SUPFAM" id="SSF50447">
    <property type="entry name" value="Translation proteins"/>
    <property type="match status" value="1"/>
</dbReference>
<evidence type="ECO:0000256" key="4">
    <source>
        <dbReference type="ARBA" id="ARBA00023186"/>
    </source>
</evidence>
<dbReference type="Pfam" id="PF24986">
    <property type="entry name" value="PRC_RimM"/>
    <property type="match status" value="1"/>
</dbReference>
<comment type="subunit">
    <text evidence="5">Binds ribosomal protein uS19.</text>
</comment>
<dbReference type="RefSeq" id="WP_068807311.1">
    <property type="nucleotide sequence ID" value="NZ_CP158977.1"/>
</dbReference>
<gene>
    <name evidence="5 8" type="primary">rimM</name>
    <name evidence="9" type="ORF">A7K95_00750</name>
    <name evidence="8" type="ORF">GA842_00070</name>
</gene>
<keyword evidence="3 5" id="KW-0698">rRNA processing</keyword>